<dbReference type="PANTHER" id="PTHR13023:SF3">
    <property type="entry name" value="SOLUBLE CALCIUM-ACTIVATED NUCLEOTIDASE 1"/>
    <property type="match status" value="1"/>
</dbReference>
<evidence type="ECO:0000256" key="4">
    <source>
        <dbReference type="ARBA" id="ARBA00022837"/>
    </source>
</evidence>
<dbReference type="GO" id="GO:0030166">
    <property type="term" value="P:proteoglycan biosynthetic process"/>
    <property type="evidence" value="ECO:0007669"/>
    <property type="project" value="TreeGrafter"/>
</dbReference>
<dbReference type="GO" id="GO:0004382">
    <property type="term" value="F:GDP phosphatase activity"/>
    <property type="evidence" value="ECO:0007669"/>
    <property type="project" value="TreeGrafter"/>
</dbReference>
<comment type="caution">
    <text evidence="6">The sequence shown here is derived from an EMBL/GenBank/DDBJ whole genome shotgun (WGS) entry which is preliminary data.</text>
</comment>
<comment type="similarity">
    <text evidence="5">Belongs to the apyrase family.</text>
</comment>
<dbReference type="InterPro" id="IPR036258">
    <property type="entry name" value="Apyrase_sf"/>
</dbReference>
<evidence type="ECO:0000256" key="3">
    <source>
        <dbReference type="ARBA" id="ARBA00022801"/>
    </source>
</evidence>
<comment type="cofactor">
    <cofactor evidence="1">
        <name>Ca(2+)</name>
        <dbReference type="ChEBI" id="CHEBI:29108"/>
    </cofactor>
</comment>
<evidence type="ECO:0000313" key="7">
    <source>
        <dbReference type="Proteomes" id="UP000032487"/>
    </source>
</evidence>
<keyword evidence="2" id="KW-0479">Metal-binding</keyword>
<dbReference type="PANTHER" id="PTHR13023">
    <property type="entry name" value="APYRASE"/>
    <property type="match status" value="1"/>
</dbReference>
<dbReference type="Proteomes" id="UP000032487">
    <property type="component" value="Unassembled WGS sequence"/>
</dbReference>
<evidence type="ECO:0000256" key="1">
    <source>
        <dbReference type="ARBA" id="ARBA00001913"/>
    </source>
</evidence>
<dbReference type="RefSeq" id="WP_045161713.1">
    <property type="nucleotide sequence ID" value="NZ_JYHV01000014.1"/>
</dbReference>
<evidence type="ECO:0000313" key="6">
    <source>
        <dbReference type="EMBL" id="KJH82895.1"/>
    </source>
</evidence>
<evidence type="ECO:0008006" key="8">
    <source>
        <dbReference type="Google" id="ProtNLM"/>
    </source>
</evidence>
<protein>
    <recommendedName>
        <fullName evidence="8">Soluble calcium-activated nucleotidase 1</fullName>
    </recommendedName>
</protein>
<name>A0A0D9APE5_STUST</name>
<dbReference type="GO" id="GO:0005509">
    <property type="term" value="F:calcium ion binding"/>
    <property type="evidence" value="ECO:0007669"/>
    <property type="project" value="InterPro"/>
</dbReference>
<evidence type="ECO:0000256" key="2">
    <source>
        <dbReference type="ARBA" id="ARBA00022723"/>
    </source>
</evidence>
<dbReference type="SUPFAM" id="SSF101887">
    <property type="entry name" value="Apyrase"/>
    <property type="match status" value="1"/>
</dbReference>
<dbReference type="EMBL" id="JYHV01000014">
    <property type="protein sequence ID" value="KJH82895.1"/>
    <property type="molecule type" value="Genomic_DNA"/>
</dbReference>
<gene>
    <name evidence="6" type="ORF">UF78_08655</name>
</gene>
<proteinExistence type="inferred from homology"/>
<dbReference type="PATRIC" id="fig|316.101.peg.1449"/>
<keyword evidence="3" id="KW-0378">Hydrolase</keyword>
<organism evidence="6 7">
    <name type="scientific">Stutzerimonas stutzeri</name>
    <name type="common">Pseudomonas stutzeri</name>
    <dbReference type="NCBI Taxonomy" id="316"/>
    <lineage>
        <taxon>Bacteria</taxon>
        <taxon>Pseudomonadati</taxon>
        <taxon>Pseudomonadota</taxon>
        <taxon>Gammaproteobacteria</taxon>
        <taxon>Pseudomonadales</taxon>
        <taxon>Pseudomonadaceae</taxon>
        <taxon>Stutzerimonas</taxon>
    </lineage>
</organism>
<reference evidence="6 7" key="1">
    <citation type="submission" date="2015-02" db="EMBL/GenBank/DDBJ databases">
        <title>Draft genome sequence of Pseudomonas stutzeri NT0128 isolated from wheat (Triticum turgidum) rhizosphere.</title>
        <authorList>
            <person name="Tovi N."/>
            <person name="Frenk S."/>
            <person name="Hadar Y."/>
            <person name="Minz D."/>
        </authorList>
    </citation>
    <scope>NUCLEOTIDE SEQUENCE [LARGE SCALE GENOMIC DNA]</scope>
    <source>
        <strain evidence="6 7">NT0128</strain>
    </source>
</reference>
<sequence length="320" mass="36943">MSEQHFDIRRLERYDSTTTEYLLAIITDEDHASQVEQQDGRIAWQSTLRHDRLHRHMDPQAGLARYRFEDIPEAEGGEFQLVSLIAEGGRGAEFSELVMFGKRLVTFDDRTGLVCEVRDQNQLVPRNILMTGSGDEAFKGFKSEWATLWNDQLVIGSHGKRPAEEWVKMLDRNYGVRSVNWADRYQRIRDALGVGPDGYVIHEAAEWHPYRREWLFFPRKISNEPFDEAVDERERGANTLIIANEDFSEIRTLKVGERIPERGISSFKILPGHPEECIGLKSVEIGDRTESYLFCFNLDGEVLQNDIFIGDYKCEGLEIL</sequence>
<accession>A0A0D9APE5</accession>
<dbReference type="GO" id="GO:0045134">
    <property type="term" value="F:UDP phosphatase activity"/>
    <property type="evidence" value="ECO:0007669"/>
    <property type="project" value="TreeGrafter"/>
</dbReference>
<dbReference type="OrthoDB" id="6240595at2"/>
<evidence type="ECO:0000256" key="5">
    <source>
        <dbReference type="ARBA" id="ARBA00025738"/>
    </source>
</evidence>
<dbReference type="InterPro" id="IPR009283">
    <property type="entry name" value="Apyrase"/>
</dbReference>
<dbReference type="Pfam" id="PF06079">
    <property type="entry name" value="Apyrase"/>
    <property type="match status" value="1"/>
</dbReference>
<dbReference type="AlphaFoldDB" id="A0A0D9APE5"/>
<dbReference type="Gene3D" id="2.120.10.100">
    <property type="entry name" value="Apyrase"/>
    <property type="match status" value="1"/>
</dbReference>
<keyword evidence="4" id="KW-0106">Calcium</keyword>